<evidence type="ECO:0000259" key="2">
    <source>
        <dbReference type="Pfam" id="PF24626"/>
    </source>
</evidence>
<dbReference type="AlphaFoldDB" id="A0A9Q3J007"/>
<gene>
    <name evidence="3" type="ORF">O181_092691</name>
</gene>
<evidence type="ECO:0000313" key="3">
    <source>
        <dbReference type="EMBL" id="MBW0552976.1"/>
    </source>
</evidence>
<accession>A0A9Q3J007</accession>
<name>A0A9Q3J007_9BASI</name>
<organism evidence="3 4">
    <name type="scientific">Austropuccinia psidii MF-1</name>
    <dbReference type="NCBI Taxonomy" id="1389203"/>
    <lineage>
        <taxon>Eukaryota</taxon>
        <taxon>Fungi</taxon>
        <taxon>Dikarya</taxon>
        <taxon>Basidiomycota</taxon>
        <taxon>Pucciniomycotina</taxon>
        <taxon>Pucciniomycetes</taxon>
        <taxon>Pucciniales</taxon>
        <taxon>Sphaerophragmiaceae</taxon>
        <taxon>Austropuccinia</taxon>
    </lineage>
</organism>
<protein>
    <recommendedName>
        <fullName evidence="2">Tf2-1-like SH3-like domain-containing protein</fullName>
    </recommendedName>
</protein>
<proteinExistence type="predicted"/>
<evidence type="ECO:0000256" key="1">
    <source>
        <dbReference type="SAM" id="MobiDB-lite"/>
    </source>
</evidence>
<evidence type="ECO:0000313" key="4">
    <source>
        <dbReference type="Proteomes" id="UP000765509"/>
    </source>
</evidence>
<dbReference type="InterPro" id="IPR056924">
    <property type="entry name" value="SH3_Tf2-1"/>
</dbReference>
<feature type="region of interest" description="Disordered" evidence="1">
    <location>
        <begin position="65"/>
        <end position="84"/>
    </location>
</feature>
<dbReference type="EMBL" id="AVOT02059278">
    <property type="protein sequence ID" value="MBW0552976.1"/>
    <property type="molecule type" value="Genomic_DNA"/>
</dbReference>
<dbReference type="OrthoDB" id="2447315at2759"/>
<feature type="domain" description="Tf2-1-like SH3-like" evidence="2">
    <location>
        <begin position="5"/>
        <end position="64"/>
    </location>
</feature>
<reference evidence="3" key="1">
    <citation type="submission" date="2021-03" db="EMBL/GenBank/DDBJ databases">
        <title>Draft genome sequence of rust myrtle Austropuccinia psidii MF-1, a brazilian biotype.</title>
        <authorList>
            <person name="Quecine M.C."/>
            <person name="Pachon D.M.R."/>
            <person name="Bonatelli M.L."/>
            <person name="Correr F.H."/>
            <person name="Franceschini L.M."/>
            <person name="Leite T.F."/>
            <person name="Margarido G.R.A."/>
            <person name="Almeida C.A."/>
            <person name="Ferrarezi J.A."/>
            <person name="Labate C.A."/>
        </authorList>
    </citation>
    <scope>NUCLEOTIDE SEQUENCE</scope>
    <source>
        <strain evidence="3">MF-1</strain>
    </source>
</reference>
<keyword evidence="4" id="KW-1185">Reference proteome</keyword>
<dbReference type="Proteomes" id="UP000765509">
    <property type="component" value="Unassembled WGS sequence"/>
</dbReference>
<comment type="caution">
    <text evidence="3">The sequence shown here is derived from an EMBL/GenBank/DDBJ whole genome shotgun (WGS) entry which is preliminary data.</text>
</comment>
<dbReference type="Pfam" id="PF24626">
    <property type="entry name" value="SH3_Tf2-1"/>
    <property type="match status" value="1"/>
</dbReference>
<sequence>MVVTVLVSTSNLKNLKGPRKMRDSFVEPFTIIRSIGKNKVEVILTEQLSRKHPVFPVSLVKPYHQTGKDKIPSRNKSHTPQTIV</sequence>